<dbReference type="AlphaFoldDB" id="A0A127M9E2"/>
<dbReference type="KEGG" id="zal:AZF00_16825"/>
<evidence type="ECO:0000313" key="2">
    <source>
        <dbReference type="EMBL" id="AMO69862.1"/>
    </source>
</evidence>
<name>A0A127M9E2_9GAMM</name>
<dbReference type="EMBL" id="CP014544">
    <property type="protein sequence ID" value="AMO69862.1"/>
    <property type="molecule type" value="Genomic_DNA"/>
</dbReference>
<organism evidence="2 3">
    <name type="scientific">Zhongshania aliphaticivorans</name>
    <dbReference type="NCBI Taxonomy" id="1470434"/>
    <lineage>
        <taxon>Bacteria</taxon>
        <taxon>Pseudomonadati</taxon>
        <taxon>Pseudomonadota</taxon>
        <taxon>Gammaproteobacteria</taxon>
        <taxon>Cellvibrionales</taxon>
        <taxon>Spongiibacteraceae</taxon>
        <taxon>Zhongshania</taxon>
    </lineage>
</organism>
<reference evidence="2 3" key="1">
    <citation type="submission" date="2015-12" db="EMBL/GenBank/DDBJ databases">
        <authorList>
            <person name="Shamseldin A."/>
            <person name="Moawad H."/>
            <person name="Abd El-Rahim W.M."/>
            <person name="Sadowsky M.J."/>
        </authorList>
    </citation>
    <scope>NUCLEOTIDE SEQUENCE [LARGE SCALE GENOMIC DNA]</scope>
    <source>
        <strain evidence="2 3">SM2</strain>
    </source>
</reference>
<proteinExistence type="predicted"/>
<keyword evidence="1" id="KW-0732">Signal</keyword>
<dbReference type="Proteomes" id="UP000074119">
    <property type="component" value="Chromosome"/>
</dbReference>
<evidence type="ECO:0008006" key="4">
    <source>
        <dbReference type="Google" id="ProtNLM"/>
    </source>
</evidence>
<gene>
    <name evidence="2" type="ORF">AZF00_16825</name>
</gene>
<feature type="chain" id="PRO_5007275184" description="Pilus assembly protein" evidence="1">
    <location>
        <begin position="25"/>
        <end position="241"/>
    </location>
</feature>
<evidence type="ECO:0000313" key="3">
    <source>
        <dbReference type="Proteomes" id="UP000074119"/>
    </source>
</evidence>
<accession>A0A127M9E2</accession>
<protein>
    <recommendedName>
        <fullName evidence="4">Pilus assembly protein</fullName>
    </recommendedName>
</protein>
<feature type="signal peptide" evidence="1">
    <location>
        <begin position="1"/>
        <end position="24"/>
    </location>
</feature>
<sequence>MRTNTFGKGVLAIIGIFGSVLSFADNTPVVTVVTEGDDVKSITYEGNDTVYHFGQGVLVGNPRDPCEAHDQPYVNNTTESEPYFFLRITPADGKVEVLQGRFPLSHSFISESKMLNNNERGKEFAKAGIAKAFVRIKYETYNPENGFTDIAGFTGMITTLPEALVQGTWVYSRTFSESDTCSYAAPLRGLSKTTPQVAEQQSGIITTIKQLVFEYLVNGSKNVTPSEKTYKMKSTVTGVRG</sequence>
<evidence type="ECO:0000256" key="1">
    <source>
        <dbReference type="SAM" id="SignalP"/>
    </source>
</evidence>
<dbReference type="RefSeq" id="WP_008252409.1">
    <property type="nucleotide sequence ID" value="NZ_CP014544.1"/>
</dbReference>